<dbReference type="FunFam" id="2.10.110.10:FF:000009">
    <property type="entry name" value="Paxillin isoform 1"/>
    <property type="match status" value="1"/>
</dbReference>
<dbReference type="EMBL" id="KB096275">
    <property type="protein sequence ID" value="ESO06846.1"/>
    <property type="molecule type" value="Genomic_DNA"/>
</dbReference>
<gene>
    <name evidence="12" type="primary">20215363</name>
    <name evidence="11" type="ORF">HELRODRAFT_76926</name>
</gene>
<dbReference type="InterPro" id="IPR050604">
    <property type="entry name" value="PDZ-LIM_domain"/>
</dbReference>
<dbReference type="GO" id="GO:0070161">
    <property type="term" value="C:anchoring junction"/>
    <property type="evidence" value="ECO:0007669"/>
    <property type="project" value="UniProtKB-SubCell"/>
</dbReference>
<dbReference type="eggNOG" id="KOG1703">
    <property type="taxonomic scope" value="Eukaryota"/>
</dbReference>
<keyword evidence="13" id="KW-1185">Reference proteome</keyword>
<feature type="domain" description="LIM zinc-binding" evidence="10">
    <location>
        <begin position="132"/>
        <end position="191"/>
    </location>
</feature>
<evidence type="ECO:0000256" key="3">
    <source>
        <dbReference type="ARBA" id="ARBA00022490"/>
    </source>
</evidence>
<protein>
    <recommendedName>
        <fullName evidence="10">LIM zinc-binding domain-containing protein</fullName>
    </recommendedName>
</protein>
<dbReference type="GeneID" id="20215363"/>
<keyword evidence="6 9" id="KW-0862">Zinc</keyword>
<dbReference type="PANTHER" id="PTHR24214">
    <property type="entry name" value="PDZ AND LIM DOMAIN PROTEIN ZASP"/>
    <property type="match status" value="1"/>
</dbReference>
<evidence type="ECO:0000256" key="8">
    <source>
        <dbReference type="ARBA" id="ARBA00023038"/>
    </source>
</evidence>
<reference evidence="11 13" key="2">
    <citation type="journal article" date="2013" name="Nature">
        <title>Insights into bilaterian evolution from three spiralian genomes.</title>
        <authorList>
            <person name="Simakov O."/>
            <person name="Marletaz F."/>
            <person name="Cho S.J."/>
            <person name="Edsinger-Gonzales E."/>
            <person name="Havlak P."/>
            <person name="Hellsten U."/>
            <person name="Kuo D.H."/>
            <person name="Larsson T."/>
            <person name="Lv J."/>
            <person name="Arendt D."/>
            <person name="Savage R."/>
            <person name="Osoegawa K."/>
            <person name="de Jong P."/>
            <person name="Grimwood J."/>
            <person name="Chapman J.A."/>
            <person name="Shapiro H."/>
            <person name="Aerts A."/>
            <person name="Otillar R.P."/>
            <person name="Terry A.Y."/>
            <person name="Boore J.L."/>
            <person name="Grigoriev I.V."/>
            <person name="Lindberg D.R."/>
            <person name="Seaver E.C."/>
            <person name="Weisblat D.A."/>
            <person name="Putnam N.H."/>
            <person name="Rokhsar D.S."/>
        </authorList>
    </citation>
    <scope>NUCLEOTIDE SEQUENCE</scope>
</reference>
<dbReference type="PROSITE" id="PS00478">
    <property type="entry name" value="LIM_DOMAIN_1"/>
    <property type="match status" value="4"/>
</dbReference>
<dbReference type="OMA" id="CEGCHIN"/>
<evidence type="ECO:0000256" key="2">
    <source>
        <dbReference type="ARBA" id="ARBA00004496"/>
    </source>
</evidence>
<sequence length="249" mass="28188">CALCNEHITGDVLTALDKLWHVDHFRCAHCQTKIGTDIFYERDGLAYCEHDYIELFSPKCFACNDPILNECVSALERTWHPHHFSCHHCGVVLKVTGGVGGGGGRDEEGSVGFHEMEGQPYCSRDFFNLFALKCSGCRCTITSNYVTALNQKWHNNCFVCTDCKTPFTSGSFYDFNGFPYCERHFNATRGGLCFTCKQPITGASVMAMSRRYHPGHFVCTFCLQALNMGTFKEHNDRPYCNQCSKKLFR</sequence>
<dbReference type="Proteomes" id="UP000015101">
    <property type="component" value="Unassembled WGS sequence"/>
</dbReference>
<dbReference type="SMART" id="SM00132">
    <property type="entry name" value="LIM"/>
    <property type="match status" value="4"/>
</dbReference>
<dbReference type="Gene3D" id="2.10.110.10">
    <property type="entry name" value="Cysteine Rich Protein"/>
    <property type="match status" value="4"/>
</dbReference>
<dbReference type="PROSITE" id="PS50023">
    <property type="entry name" value="LIM_DOMAIN_2"/>
    <property type="match status" value="3"/>
</dbReference>
<evidence type="ECO:0000313" key="11">
    <source>
        <dbReference type="EMBL" id="ESO06846.1"/>
    </source>
</evidence>
<reference evidence="13" key="1">
    <citation type="submission" date="2012-12" db="EMBL/GenBank/DDBJ databases">
        <authorList>
            <person name="Hellsten U."/>
            <person name="Grimwood J."/>
            <person name="Chapman J.A."/>
            <person name="Shapiro H."/>
            <person name="Aerts A."/>
            <person name="Otillar R.P."/>
            <person name="Terry A.Y."/>
            <person name="Boore J.L."/>
            <person name="Simakov O."/>
            <person name="Marletaz F."/>
            <person name="Cho S.-J."/>
            <person name="Edsinger-Gonzales E."/>
            <person name="Havlak P."/>
            <person name="Kuo D.-H."/>
            <person name="Larsson T."/>
            <person name="Lv J."/>
            <person name="Arendt D."/>
            <person name="Savage R."/>
            <person name="Osoegawa K."/>
            <person name="de Jong P."/>
            <person name="Lindberg D.R."/>
            <person name="Seaver E.C."/>
            <person name="Weisblat D.A."/>
            <person name="Putnam N.H."/>
            <person name="Grigoriev I.V."/>
            <person name="Rokhsar D.S."/>
        </authorList>
    </citation>
    <scope>NUCLEOTIDE SEQUENCE</scope>
</reference>
<evidence type="ECO:0000313" key="13">
    <source>
        <dbReference type="Proteomes" id="UP000015101"/>
    </source>
</evidence>
<dbReference type="OrthoDB" id="15567at2759"/>
<evidence type="ECO:0000256" key="9">
    <source>
        <dbReference type="PROSITE-ProRule" id="PRU00125"/>
    </source>
</evidence>
<comment type="subcellular location">
    <subcellularLocation>
        <location evidence="1">Cell junction</location>
    </subcellularLocation>
    <subcellularLocation>
        <location evidence="2">Cytoplasm</location>
    </subcellularLocation>
</comment>
<dbReference type="GO" id="GO:0046872">
    <property type="term" value="F:metal ion binding"/>
    <property type="evidence" value="ECO:0007669"/>
    <property type="project" value="UniProtKB-KW"/>
</dbReference>
<evidence type="ECO:0000256" key="6">
    <source>
        <dbReference type="ARBA" id="ARBA00022833"/>
    </source>
</evidence>
<dbReference type="KEGG" id="hro:HELRODRAFT_76926"/>
<keyword evidence="8 9" id="KW-0440">LIM domain</keyword>
<dbReference type="RefSeq" id="XP_009014942.1">
    <property type="nucleotide sequence ID" value="XM_009016694.1"/>
</dbReference>
<dbReference type="FunFam" id="2.10.110.10:FF:000008">
    <property type="entry name" value="Paxillin isoform 1"/>
    <property type="match status" value="1"/>
</dbReference>
<dbReference type="CTD" id="20215363"/>
<dbReference type="EMBL" id="AMQM01003696">
    <property type="status" value="NOT_ANNOTATED_CDS"/>
    <property type="molecule type" value="Genomic_DNA"/>
</dbReference>
<dbReference type="InParanoid" id="T1G2R5"/>
<feature type="domain" description="LIM zinc-binding" evidence="10">
    <location>
        <begin position="192"/>
        <end position="249"/>
    </location>
</feature>
<feature type="domain" description="LIM zinc-binding" evidence="10">
    <location>
        <begin position="1"/>
        <end position="58"/>
    </location>
</feature>
<evidence type="ECO:0000259" key="10">
    <source>
        <dbReference type="PROSITE" id="PS50023"/>
    </source>
</evidence>
<dbReference type="GO" id="GO:0005737">
    <property type="term" value="C:cytoplasm"/>
    <property type="evidence" value="ECO:0007669"/>
    <property type="project" value="UniProtKB-SubCell"/>
</dbReference>
<evidence type="ECO:0000313" key="12">
    <source>
        <dbReference type="EnsemblMetazoa" id="HelroP76926"/>
    </source>
</evidence>
<evidence type="ECO:0000256" key="7">
    <source>
        <dbReference type="ARBA" id="ARBA00022949"/>
    </source>
</evidence>
<dbReference type="STRING" id="6412.T1G2R5"/>
<evidence type="ECO:0000256" key="1">
    <source>
        <dbReference type="ARBA" id="ARBA00004282"/>
    </source>
</evidence>
<dbReference type="HOGENOM" id="CLU_001357_0_2_1"/>
<keyword evidence="5" id="KW-0677">Repeat</keyword>
<dbReference type="Pfam" id="PF00412">
    <property type="entry name" value="LIM"/>
    <property type="match status" value="4"/>
</dbReference>
<keyword evidence="3" id="KW-0963">Cytoplasm</keyword>
<accession>T1G2R5</accession>
<dbReference type="AlphaFoldDB" id="T1G2R5"/>
<dbReference type="EnsemblMetazoa" id="HelroT76926">
    <property type="protein sequence ID" value="HelroP76926"/>
    <property type="gene ID" value="HelroG76926"/>
</dbReference>
<reference evidence="12" key="3">
    <citation type="submission" date="2015-06" db="UniProtKB">
        <authorList>
            <consortium name="EnsemblMetazoa"/>
        </authorList>
    </citation>
    <scope>IDENTIFICATION</scope>
</reference>
<dbReference type="InterPro" id="IPR001781">
    <property type="entry name" value="Znf_LIM"/>
</dbReference>
<evidence type="ECO:0000256" key="4">
    <source>
        <dbReference type="ARBA" id="ARBA00022723"/>
    </source>
</evidence>
<evidence type="ECO:0000256" key="5">
    <source>
        <dbReference type="ARBA" id="ARBA00022737"/>
    </source>
</evidence>
<name>T1G2R5_HELRO</name>
<dbReference type="SUPFAM" id="SSF57716">
    <property type="entry name" value="Glucocorticoid receptor-like (DNA-binding domain)"/>
    <property type="match status" value="5"/>
</dbReference>
<organism evidence="12 13">
    <name type="scientific">Helobdella robusta</name>
    <name type="common">Californian leech</name>
    <dbReference type="NCBI Taxonomy" id="6412"/>
    <lineage>
        <taxon>Eukaryota</taxon>
        <taxon>Metazoa</taxon>
        <taxon>Spiralia</taxon>
        <taxon>Lophotrochozoa</taxon>
        <taxon>Annelida</taxon>
        <taxon>Clitellata</taxon>
        <taxon>Hirudinea</taxon>
        <taxon>Rhynchobdellida</taxon>
        <taxon>Glossiphoniidae</taxon>
        <taxon>Helobdella</taxon>
    </lineage>
</organism>
<keyword evidence="7" id="KW-0965">Cell junction</keyword>
<dbReference type="PANTHER" id="PTHR24214:SF62">
    <property type="entry name" value="LEUPAXIN"/>
    <property type="match status" value="1"/>
</dbReference>
<keyword evidence="4 9" id="KW-0479">Metal-binding</keyword>
<proteinExistence type="predicted"/>